<evidence type="ECO:0000313" key="2">
    <source>
        <dbReference type="Proteomes" id="UP000183040"/>
    </source>
</evidence>
<sequence>MWKDFLYYTKTERQGIIVLVVLILGVYAAPELFAFFTRAEDTGCTKNEKSDQEYNDFVASLRETKPHNRFGHSFPSTPQREIKLTMFDPNTADSTTFLSLGLPSWMIKNILHYRHKQGKFRHPEDFRKIYGLTEEQYQTLHPYIQITEDFSSKDKDTTRLLTVQSIQRDTLVKYLPGTVVSLNSADTTELKKIPGVGSNIARMIVNYRERLGGFCRIEQLQEIHLKAERLRPWFSIDTDQIHRINLNKAGMERMMRHPYINYYQAKVIIEYRKKKGILKSLKQLSLYEEFTPIDLERIEPYICYNK</sequence>
<dbReference type="Proteomes" id="UP000183040">
    <property type="component" value="Unassembled WGS sequence"/>
</dbReference>
<dbReference type="EMBL" id="FNRP01000019">
    <property type="protein sequence ID" value="SEA94146.1"/>
    <property type="molecule type" value="Genomic_DNA"/>
</dbReference>
<dbReference type="PANTHER" id="PTHR21180">
    <property type="entry name" value="ENDONUCLEASE/EXONUCLEASE/PHOSPHATASE FAMILY DOMAIN-CONTAINING PROTEIN 1"/>
    <property type="match status" value="1"/>
</dbReference>
<dbReference type="Gene3D" id="1.10.150.280">
    <property type="entry name" value="AF1531-like domain"/>
    <property type="match status" value="2"/>
</dbReference>
<evidence type="ECO:0000313" key="1">
    <source>
        <dbReference type="EMBL" id="SEA94146.1"/>
    </source>
</evidence>
<dbReference type="InterPro" id="IPR051675">
    <property type="entry name" value="Endo/Exo/Phosphatase_dom_1"/>
</dbReference>
<name>A0A1H4F9X9_9BACE</name>
<dbReference type="SUPFAM" id="SSF47781">
    <property type="entry name" value="RuvA domain 2-like"/>
    <property type="match status" value="3"/>
</dbReference>
<dbReference type="GO" id="GO:0015628">
    <property type="term" value="P:protein secretion by the type II secretion system"/>
    <property type="evidence" value="ECO:0007669"/>
    <property type="project" value="TreeGrafter"/>
</dbReference>
<proteinExistence type="predicted"/>
<dbReference type="Gene3D" id="1.10.150.310">
    <property type="entry name" value="Tex RuvX-like domain-like"/>
    <property type="match status" value="1"/>
</dbReference>
<protein>
    <submittedName>
        <fullName evidence="1">Competence protein ComEA helix-hairpin-helix repeat region</fullName>
    </submittedName>
</protein>
<dbReference type="GO" id="GO:0015627">
    <property type="term" value="C:type II protein secretion system complex"/>
    <property type="evidence" value="ECO:0007669"/>
    <property type="project" value="TreeGrafter"/>
</dbReference>
<reference evidence="1 2" key="1">
    <citation type="submission" date="2016-10" db="EMBL/GenBank/DDBJ databases">
        <authorList>
            <person name="de Groot N.N."/>
        </authorList>
    </citation>
    <scope>NUCLEOTIDE SEQUENCE [LARGE SCALE GENOMIC DNA]</scope>
    <source>
        <strain evidence="1 2">NLAE-zl-G339</strain>
    </source>
</reference>
<dbReference type="AlphaFoldDB" id="A0A1H4F9X9"/>
<dbReference type="Pfam" id="PF12836">
    <property type="entry name" value="HHH_3"/>
    <property type="match status" value="3"/>
</dbReference>
<organism evidence="1 2">
    <name type="scientific">Bacteroides xylanisolvens</name>
    <dbReference type="NCBI Taxonomy" id="371601"/>
    <lineage>
        <taxon>Bacteria</taxon>
        <taxon>Pseudomonadati</taxon>
        <taxon>Bacteroidota</taxon>
        <taxon>Bacteroidia</taxon>
        <taxon>Bacteroidales</taxon>
        <taxon>Bacteroidaceae</taxon>
        <taxon>Bacteroides</taxon>
    </lineage>
</organism>
<dbReference type="PANTHER" id="PTHR21180:SF32">
    <property type="entry name" value="ENDONUCLEASE_EXONUCLEASE_PHOSPHATASE FAMILY DOMAIN-CONTAINING PROTEIN 1"/>
    <property type="match status" value="1"/>
</dbReference>
<gene>
    <name evidence="1" type="ORF">SAMN04487924_11926</name>
</gene>
<dbReference type="RefSeq" id="WP_074707105.1">
    <property type="nucleotide sequence ID" value="NZ_FNRP01000019.1"/>
</dbReference>
<accession>A0A1H4F9X9</accession>
<dbReference type="InterPro" id="IPR010994">
    <property type="entry name" value="RuvA_2-like"/>
</dbReference>